<gene>
    <name evidence="1" type="ORF">FOF46_31165</name>
</gene>
<dbReference type="Gene3D" id="1.10.10.60">
    <property type="entry name" value="Homeodomain-like"/>
    <property type="match status" value="1"/>
</dbReference>
<name>A0A554V471_9FLAO</name>
<dbReference type="EMBL" id="VLNR01000232">
    <property type="protein sequence ID" value="TSD99860.1"/>
    <property type="molecule type" value="Genomic_DNA"/>
</dbReference>
<organism evidence="1 2">
    <name type="scientific">Aquimarina algiphila</name>
    <dbReference type="NCBI Taxonomy" id="2047982"/>
    <lineage>
        <taxon>Bacteria</taxon>
        <taxon>Pseudomonadati</taxon>
        <taxon>Bacteroidota</taxon>
        <taxon>Flavobacteriia</taxon>
        <taxon>Flavobacteriales</taxon>
        <taxon>Flavobacteriaceae</taxon>
        <taxon>Aquimarina</taxon>
    </lineage>
</organism>
<protein>
    <submittedName>
        <fullName evidence="1">Helix-turn-helix domain-containing protein</fullName>
    </submittedName>
</protein>
<accession>A0A554V471</accession>
<dbReference type="SUPFAM" id="SSF46689">
    <property type="entry name" value="Homeodomain-like"/>
    <property type="match status" value="1"/>
</dbReference>
<proteinExistence type="predicted"/>
<dbReference type="Proteomes" id="UP000318833">
    <property type="component" value="Unassembled WGS sequence"/>
</dbReference>
<keyword evidence="2" id="KW-1185">Reference proteome</keyword>
<sequence length="41" mass="4987">MANTHLDMRKIKQLYRFYTQGVSKRKISKRLGISRNTVRKY</sequence>
<dbReference type="InterPro" id="IPR009057">
    <property type="entry name" value="Homeodomain-like_sf"/>
</dbReference>
<reference evidence="1 2" key="1">
    <citation type="submission" date="2019-07" db="EMBL/GenBank/DDBJ databases">
        <title>The draft genome sequence of Aquimarina algiphila M91.</title>
        <authorList>
            <person name="Meng X."/>
        </authorList>
    </citation>
    <scope>NUCLEOTIDE SEQUENCE [LARGE SCALE GENOMIC DNA]</scope>
    <source>
        <strain evidence="1 2">M91</strain>
    </source>
</reference>
<dbReference type="AlphaFoldDB" id="A0A554V471"/>
<dbReference type="RefSeq" id="WP_143919297.1">
    <property type="nucleotide sequence ID" value="NZ_VLNR01000232.1"/>
</dbReference>
<evidence type="ECO:0000313" key="2">
    <source>
        <dbReference type="Proteomes" id="UP000318833"/>
    </source>
</evidence>
<comment type="caution">
    <text evidence="1">The sequence shown here is derived from an EMBL/GenBank/DDBJ whole genome shotgun (WGS) entry which is preliminary data.</text>
</comment>
<dbReference type="OrthoDB" id="3193769at2"/>
<evidence type="ECO:0000313" key="1">
    <source>
        <dbReference type="EMBL" id="TSD99860.1"/>
    </source>
</evidence>
<dbReference type="Pfam" id="PF13384">
    <property type="entry name" value="HTH_23"/>
    <property type="match status" value="1"/>
</dbReference>
<feature type="non-terminal residue" evidence="1">
    <location>
        <position position="41"/>
    </location>
</feature>